<dbReference type="PANTHER" id="PTHR42852">
    <property type="entry name" value="THIOL:DISULFIDE INTERCHANGE PROTEIN DSBE"/>
    <property type="match status" value="1"/>
</dbReference>
<protein>
    <submittedName>
        <fullName evidence="8">Cytochrome c biogenesis protein CcmG/thiol:disulfide interchange protein DsbE</fullName>
    </submittedName>
</protein>
<dbReference type="SUPFAM" id="SSF52833">
    <property type="entry name" value="Thioredoxin-like"/>
    <property type="match status" value="1"/>
</dbReference>
<dbReference type="Pfam" id="PF08534">
    <property type="entry name" value="Redoxin"/>
    <property type="match status" value="1"/>
</dbReference>
<dbReference type="PROSITE" id="PS00194">
    <property type="entry name" value="THIOREDOXIN_1"/>
    <property type="match status" value="1"/>
</dbReference>
<comment type="similarity">
    <text evidence="2">Belongs to the thioredoxin family. DsbE subfamily.</text>
</comment>
<dbReference type="InterPro" id="IPR013740">
    <property type="entry name" value="Redoxin"/>
</dbReference>
<dbReference type="NCBIfam" id="TIGR00385">
    <property type="entry name" value="dsbE"/>
    <property type="match status" value="1"/>
</dbReference>
<dbReference type="InterPro" id="IPR036249">
    <property type="entry name" value="Thioredoxin-like_sf"/>
</dbReference>
<dbReference type="GO" id="GO:0030288">
    <property type="term" value="C:outer membrane-bounded periplasmic space"/>
    <property type="evidence" value="ECO:0007669"/>
    <property type="project" value="InterPro"/>
</dbReference>
<dbReference type="GO" id="GO:0015036">
    <property type="term" value="F:disulfide oxidoreductase activity"/>
    <property type="evidence" value="ECO:0007669"/>
    <property type="project" value="InterPro"/>
</dbReference>
<keyword evidence="4" id="KW-1015">Disulfide bond</keyword>
<dbReference type="AlphaFoldDB" id="A0A840WN48"/>
<evidence type="ECO:0000259" key="7">
    <source>
        <dbReference type="PROSITE" id="PS51352"/>
    </source>
</evidence>
<organism evidence="8 9">
    <name type="scientific">Rubricella aquisinus</name>
    <dbReference type="NCBI Taxonomy" id="2028108"/>
    <lineage>
        <taxon>Bacteria</taxon>
        <taxon>Pseudomonadati</taxon>
        <taxon>Pseudomonadota</taxon>
        <taxon>Alphaproteobacteria</taxon>
        <taxon>Rhodobacterales</taxon>
        <taxon>Paracoccaceae</taxon>
        <taxon>Rubricella</taxon>
    </lineage>
</organism>
<dbReference type="RefSeq" id="WP_425502787.1">
    <property type="nucleotide sequence ID" value="NZ_JACIJS010000005.1"/>
</dbReference>
<evidence type="ECO:0000256" key="6">
    <source>
        <dbReference type="SAM" id="Phobius"/>
    </source>
</evidence>
<comment type="subcellular location">
    <subcellularLocation>
        <location evidence="1">Cell envelope</location>
    </subcellularLocation>
</comment>
<feature type="domain" description="Thioredoxin" evidence="7">
    <location>
        <begin position="40"/>
        <end position="181"/>
    </location>
</feature>
<proteinExistence type="inferred from homology"/>
<evidence type="ECO:0000256" key="5">
    <source>
        <dbReference type="ARBA" id="ARBA00023284"/>
    </source>
</evidence>
<keyword evidence="6" id="KW-0812">Transmembrane</keyword>
<dbReference type="InterPro" id="IPR050553">
    <property type="entry name" value="Thioredoxin_ResA/DsbE_sf"/>
</dbReference>
<dbReference type="CDD" id="cd03010">
    <property type="entry name" value="TlpA_like_DsbE"/>
    <property type="match status" value="1"/>
</dbReference>
<dbReference type="PROSITE" id="PS51352">
    <property type="entry name" value="THIOREDOXIN_2"/>
    <property type="match status" value="1"/>
</dbReference>
<evidence type="ECO:0000313" key="9">
    <source>
        <dbReference type="Proteomes" id="UP000553766"/>
    </source>
</evidence>
<dbReference type="PANTHER" id="PTHR42852:SF6">
    <property type="entry name" value="THIOL:DISULFIDE INTERCHANGE PROTEIN DSBE"/>
    <property type="match status" value="1"/>
</dbReference>
<evidence type="ECO:0000256" key="4">
    <source>
        <dbReference type="ARBA" id="ARBA00023157"/>
    </source>
</evidence>
<accession>A0A840WN48</accession>
<dbReference type="Gene3D" id="3.40.30.10">
    <property type="entry name" value="Glutaredoxin"/>
    <property type="match status" value="1"/>
</dbReference>
<name>A0A840WN48_9RHOB</name>
<evidence type="ECO:0000256" key="1">
    <source>
        <dbReference type="ARBA" id="ARBA00004196"/>
    </source>
</evidence>
<keyword evidence="3" id="KW-0201">Cytochrome c-type biogenesis</keyword>
<reference evidence="8 9" key="1">
    <citation type="submission" date="2020-08" db="EMBL/GenBank/DDBJ databases">
        <title>Genomic Encyclopedia of Type Strains, Phase IV (KMG-IV): sequencing the most valuable type-strain genomes for metagenomic binning, comparative biology and taxonomic classification.</title>
        <authorList>
            <person name="Goeker M."/>
        </authorList>
    </citation>
    <scope>NUCLEOTIDE SEQUENCE [LARGE SCALE GENOMIC DNA]</scope>
    <source>
        <strain evidence="8 9">DSM 103377</strain>
    </source>
</reference>
<keyword evidence="9" id="KW-1185">Reference proteome</keyword>
<keyword evidence="6" id="KW-1133">Transmembrane helix</keyword>
<gene>
    <name evidence="8" type="ORF">FHS89_002041</name>
</gene>
<dbReference type="InterPro" id="IPR004799">
    <property type="entry name" value="Periplasmic_diS_OxRdtase_DsbE"/>
</dbReference>
<evidence type="ECO:0000256" key="3">
    <source>
        <dbReference type="ARBA" id="ARBA00022748"/>
    </source>
</evidence>
<feature type="transmembrane region" description="Helical" evidence="6">
    <location>
        <begin position="12"/>
        <end position="30"/>
    </location>
</feature>
<dbReference type="InterPro" id="IPR017937">
    <property type="entry name" value="Thioredoxin_CS"/>
</dbReference>
<dbReference type="InterPro" id="IPR013766">
    <property type="entry name" value="Thioredoxin_domain"/>
</dbReference>
<dbReference type="GO" id="GO:0017004">
    <property type="term" value="P:cytochrome complex assembly"/>
    <property type="evidence" value="ECO:0007669"/>
    <property type="project" value="UniProtKB-KW"/>
</dbReference>
<sequence>MAEEKQKVSRLAFAVPAVFFALVGVFVWGLNNSSEELPSTLIAQTAPPLTLTPLGTSPTPTDADLRTDGVKIVNFWASWCAPCRVEHPILMDLAAEGIPIIGVNYKDQPENALGFLNELGDPYAQIGADANGRNGIEWGLYGVPETFVIDGDGNVVLRFPGPVTESVLNSRIRPAIEEARR</sequence>
<evidence type="ECO:0000256" key="2">
    <source>
        <dbReference type="ARBA" id="ARBA00007758"/>
    </source>
</evidence>
<keyword evidence="6" id="KW-0472">Membrane</keyword>
<evidence type="ECO:0000313" key="8">
    <source>
        <dbReference type="EMBL" id="MBB5516021.1"/>
    </source>
</evidence>
<dbReference type="EMBL" id="JACIJS010000005">
    <property type="protein sequence ID" value="MBB5516021.1"/>
    <property type="molecule type" value="Genomic_DNA"/>
</dbReference>
<keyword evidence="5" id="KW-0676">Redox-active center</keyword>
<dbReference type="Proteomes" id="UP000553766">
    <property type="component" value="Unassembled WGS sequence"/>
</dbReference>
<comment type="caution">
    <text evidence="8">The sequence shown here is derived from an EMBL/GenBank/DDBJ whole genome shotgun (WGS) entry which is preliminary data.</text>
</comment>